<keyword evidence="8 11" id="KW-0720">Serine protease</keyword>
<comment type="function">
    <text evidence="2">Secreted tripeptidyl-peptidase which degrades proteins at acidic pHs and is involved in virulence.</text>
</comment>
<feature type="region of interest" description="Disordered" evidence="12">
    <location>
        <begin position="196"/>
        <end position="220"/>
    </location>
</feature>
<dbReference type="SUPFAM" id="SSF54897">
    <property type="entry name" value="Protease propeptides/inhibitors"/>
    <property type="match status" value="1"/>
</dbReference>
<keyword evidence="16" id="KW-1185">Reference proteome</keyword>
<keyword evidence="9 11" id="KW-0106">Calcium</keyword>
<protein>
    <recommendedName>
        <fullName evidence="4">tripeptidyl-peptidase II</fullName>
        <ecNumber evidence="4">3.4.14.10</ecNumber>
    </recommendedName>
</protein>
<dbReference type="EC" id="3.4.14.10" evidence="4"/>
<feature type="binding site" evidence="11">
    <location>
        <position position="553"/>
    </location>
    <ligand>
        <name>Ca(2+)</name>
        <dbReference type="ChEBI" id="CHEBI:29108"/>
    </ligand>
</feature>
<evidence type="ECO:0000256" key="1">
    <source>
        <dbReference type="ARBA" id="ARBA00001910"/>
    </source>
</evidence>
<reference evidence="15 16" key="1">
    <citation type="journal article" date="2024" name="J Genomics">
        <title>Draft genome sequencing and assembly of Favolaschia claudopus CIRM-BRFM 2984 isolated from oak limbs.</title>
        <authorList>
            <person name="Navarro D."/>
            <person name="Drula E."/>
            <person name="Chaduli D."/>
            <person name="Cazenave R."/>
            <person name="Ahrendt S."/>
            <person name="Wang J."/>
            <person name="Lipzen A."/>
            <person name="Daum C."/>
            <person name="Barry K."/>
            <person name="Grigoriev I.V."/>
            <person name="Favel A."/>
            <person name="Rosso M.N."/>
            <person name="Martin F."/>
        </authorList>
    </citation>
    <scope>NUCLEOTIDE SEQUENCE [LARGE SCALE GENOMIC DNA]</scope>
    <source>
        <strain evidence="15 16">CIRM-BRFM 2984</strain>
    </source>
</reference>
<dbReference type="GO" id="GO:0005576">
    <property type="term" value="C:extracellular region"/>
    <property type="evidence" value="ECO:0007669"/>
    <property type="project" value="UniProtKB-SubCell"/>
</dbReference>
<dbReference type="InterPro" id="IPR000209">
    <property type="entry name" value="Peptidase_S8/S53_dom"/>
</dbReference>
<evidence type="ECO:0000256" key="3">
    <source>
        <dbReference type="ARBA" id="ARBA00004239"/>
    </source>
</evidence>
<dbReference type="GO" id="GO:0046872">
    <property type="term" value="F:metal ion binding"/>
    <property type="evidence" value="ECO:0007669"/>
    <property type="project" value="UniProtKB-UniRule"/>
</dbReference>
<keyword evidence="13" id="KW-0732">Signal</keyword>
<comment type="caution">
    <text evidence="15">The sequence shown here is derived from an EMBL/GenBank/DDBJ whole genome shotgun (WGS) entry which is preliminary data.</text>
</comment>
<evidence type="ECO:0000256" key="11">
    <source>
        <dbReference type="PROSITE-ProRule" id="PRU01032"/>
    </source>
</evidence>
<feature type="binding site" evidence="11">
    <location>
        <position position="577"/>
    </location>
    <ligand>
        <name>Ca(2+)</name>
        <dbReference type="ChEBI" id="CHEBI:29108"/>
    </ligand>
</feature>
<evidence type="ECO:0000313" key="16">
    <source>
        <dbReference type="Proteomes" id="UP001362999"/>
    </source>
</evidence>
<evidence type="ECO:0000256" key="4">
    <source>
        <dbReference type="ARBA" id="ARBA00012462"/>
    </source>
</evidence>
<feature type="active site" description="Charge relay system" evidence="11">
    <location>
        <position position="511"/>
    </location>
</feature>
<keyword evidence="6 11" id="KW-0479">Metal-binding</keyword>
<accession>A0AAW0CSL8</accession>
<dbReference type="InterPro" id="IPR015366">
    <property type="entry name" value="S53_propep"/>
</dbReference>
<dbReference type="PANTHER" id="PTHR14218:SF15">
    <property type="entry name" value="TRIPEPTIDYL-PEPTIDASE 1"/>
    <property type="match status" value="1"/>
</dbReference>
<name>A0AAW0CSL8_9AGAR</name>
<evidence type="ECO:0000313" key="15">
    <source>
        <dbReference type="EMBL" id="KAK7042000.1"/>
    </source>
</evidence>
<evidence type="ECO:0000256" key="13">
    <source>
        <dbReference type="SAM" id="SignalP"/>
    </source>
</evidence>
<evidence type="ECO:0000256" key="7">
    <source>
        <dbReference type="ARBA" id="ARBA00022801"/>
    </source>
</evidence>
<dbReference type="InterPro" id="IPR036852">
    <property type="entry name" value="Peptidase_S8/S53_dom_sf"/>
</dbReference>
<keyword evidence="5 11" id="KW-0645">Protease</keyword>
<dbReference type="InterPro" id="IPR030400">
    <property type="entry name" value="Sedolisin_dom"/>
</dbReference>
<evidence type="ECO:0000256" key="5">
    <source>
        <dbReference type="ARBA" id="ARBA00022670"/>
    </source>
</evidence>
<feature type="active site" description="Charge relay system" evidence="11">
    <location>
        <position position="304"/>
    </location>
</feature>
<evidence type="ECO:0000256" key="9">
    <source>
        <dbReference type="ARBA" id="ARBA00022837"/>
    </source>
</evidence>
<proteinExistence type="predicted"/>
<feature type="chain" id="PRO_5043979183" description="tripeptidyl-peptidase II" evidence="13">
    <location>
        <begin position="18"/>
        <end position="597"/>
    </location>
</feature>
<dbReference type="GO" id="GO:0006508">
    <property type="term" value="P:proteolysis"/>
    <property type="evidence" value="ECO:0007669"/>
    <property type="project" value="UniProtKB-KW"/>
</dbReference>
<evidence type="ECO:0000256" key="12">
    <source>
        <dbReference type="SAM" id="MobiDB-lite"/>
    </source>
</evidence>
<evidence type="ECO:0000259" key="14">
    <source>
        <dbReference type="PROSITE" id="PS51695"/>
    </source>
</evidence>
<comment type="subcellular location">
    <subcellularLocation>
        <location evidence="3">Secreted</location>
        <location evidence="3">Extracellular space</location>
    </subcellularLocation>
</comment>
<comment type="cofactor">
    <cofactor evidence="11">
        <name>Ca(2+)</name>
        <dbReference type="ChEBI" id="CHEBI:29108"/>
    </cofactor>
    <text evidence="11">Binds 1 Ca(2+) ion per subunit.</text>
</comment>
<evidence type="ECO:0000256" key="10">
    <source>
        <dbReference type="ARBA" id="ARBA00023145"/>
    </source>
</evidence>
<dbReference type="SUPFAM" id="SSF52743">
    <property type="entry name" value="Subtilisin-like"/>
    <property type="match status" value="1"/>
</dbReference>
<dbReference type="PROSITE" id="PS51695">
    <property type="entry name" value="SEDOLISIN"/>
    <property type="match status" value="1"/>
</dbReference>
<organism evidence="15 16">
    <name type="scientific">Favolaschia claudopus</name>
    <dbReference type="NCBI Taxonomy" id="2862362"/>
    <lineage>
        <taxon>Eukaryota</taxon>
        <taxon>Fungi</taxon>
        <taxon>Dikarya</taxon>
        <taxon>Basidiomycota</taxon>
        <taxon>Agaricomycotina</taxon>
        <taxon>Agaricomycetes</taxon>
        <taxon>Agaricomycetidae</taxon>
        <taxon>Agaricales</taxon>
        <taxon>Marasmiineae</taxon>
        <taxon>Mycenaceae</taxon>
        <taxon>Favolaschia</taxon>
    </lineage>
</organism>
<dbReference type="SMART" id="SM00944">
    <property type="entry name" value="Pro-kuma_activ"/>
    <property type="match status" value="1"/>
</dbReference>
<keyword evidence="7 11" id="KW-0378">Hydrolase</keyword>
<feature type="signal peptide" evidence="13">
    <location>
        <begin position="1"/>
        <end position="17"/>
    </location>
</feature>
<dbReference type="GO" id="GO:0008240">
    <property type="term" value="F:tripeptidyl-peptidase activity"/>
    <property type="evidence" value="ECO:0007669"/>
    <property type="project" value="UniProtKB-EC"/>
</dbReference>
<dbReference type="PANTHER" id="PTHR14218">
    <property type="entry name" value="PROTEASE S8 TRIPEPTIDYL PEPTIDASE I CLN2"/>
    <property type="match status" value="1"/>
</dbReference>
<evidence type="ECO:0000256" key="8">
    <source>
        <dbReference type="ARBA" id="ARBA00022825"/>
    </source>
</evidence>
<dbReference type="Gene3D" id="3.40.50.200">
    <property type="entry name" value="Peptidase S8/S53 domain"/>
    <property type="match status" value="1"/>
</dbReference>
<dbReference type="GO" id="GO:0004252">
    <property type="term" value="F:serine-type endopeptidase activity"/>
    <property type="evidence" value="ECO:0007669"/>
    <property type="project" value="UniProtKB-UniRule"/>
</dbReference>
<dbReference type="InterPro" id="IPR050819">
    <property type="entry name" value="Tripeptidyl-peptidase_I"/>
</dbReference>
<dbReference type="EMBL" id="JAWWNJ010000013">
    <property type="protein sequence ID" value="KAK7042000.1"/>
    <property type="molecule type" value="Genomic_DNA"/>
</dbReference>
<dbReference type="Pfam" id="PF00082">
    <property type="entry name" value="Peptidase_S8"/>
    <property type="match status" value="1"/>
</dbReference>
<sequence>MLLNTLAQLALLCAVSCSPLVTHETRRDVPPGFTSKGPAPESDSLTMQFGLAARDVSGLEEKLKAISTPGRPDFRKWLSKEEVKSYMQPSNETLDAFNSLASANGLTPTVLSPHGDWLSLTLRVGTANKLFGADYQIFTHESLPQPIIRTLSISLPTELAGHVEVVYPSTSFPIPPASSAQQQQQQLRYRRMLESSRTRIDKRKRASSNSSSSSCDPKGPYSPKCLQEMYGIPSTPATQQNNNSIMVTGYFNIYPNETDVQTFMEQFRPDITPNTTYDLVQIANATNDPPTAELKTLQLEADLDVEWTLGLATGVPVHFLSVGLPSENDTADGDGLASSLLKANFYLEGLDNPPSVVTTSYGPMERDFEEGMARKICNSYMGLGARGISLLFGSGDGGVRGSHDNSSIPGLCESHDFLTVFPASCPWVTAVGATSSFSPEVATNLTGGGFSYVFPRPWYQDSAAETFLKSLPSDFPGNFNKSGRAYPDVSIQGGNLDYTYNGTTGGMGGTSFSSPIFASVVALINDRLVAEGKPVLGFLNPWVYANADAFTDITKGHNSGFKCPTSSVAFNATDGWDPLTGVDSPIFDKLLTAAMDC</sequence>
<keyword evidence="10" id="KW-0865">Zymogen</keyword>
<feature type="domain" description="Peptidase S53" evidence="14">
    <location>
        <begin position="220"/>
        <end position="597"/>
    </location>
</feature>
<dbReference type="Proteomes" id="UP001362999">
    <property type="component" value="Unassembled WGS sequence"/>
</dbReference>
<evidence type="ECO:0000256" key="6">
    <source>
        <dbReference type="ARBA" id="ARBA00022723"/>
    </source>
</evidence>
<gene>
    <name evidence="15" type="ORF">R3P38DRAFT_2512000</name>
</gene>
<dbReference type="Pfam" id="PF09286">
    <property type="entry name" value="Pro-kuma_activ"/>
    <property type="match status" value="1"/>
</dbReference>
<evidence type="ECO:0000256" key="2">
    <source>
        <dbReference type="ARBA" id="ARBA00002451"/>
    </source>
</evidence>
<feature type="binding site" evidence="11">
    <location>
        <position position="552"/>
    </location>
    <ligand>
        <name>Ca(2+)</name>
        <dbReference type="ChEBI" id="CHEBI:29108"/>
    </ligand>
</feature>
<dbReference type="CDD" id="cd11377">
    <property type="entry name" value="Pro-peptidase_S53"/>
    <property type="match status" value="1"/>
</dbReference>
<comment type="catalytic activity">
    <reaction evidence="1">
        <text>Release of an N-terminal tripeptide from a polypeptide.</text>
        <dbReference type="EC" id="3.4.14.10"/>
    </reaction>
</comment>
<feature type="active site" description="Charge relay system" evidence="11">
    <location>
        <position position="300"/>
    </location>
</feature>
<dbReference type="AlphaFoldDB" id="A0AAW0CSL8"/>
<feature type="binding site" evidence="11">
    <location>
        <position position="575"/>
    </location>
    <ligand>
        <name>Ca(2+)</name>
        <dbReference type="ChEBI" id="CHEBI:29108"/>
    </ligand>
</feature>
<dbReference type="CDD" id="cd04056">
    <property type="entry name" value="Peptidases_S53"/>
    <property type="match status" value="1"/>
</dbReference>